<reference evidence="13" key="1">
    <citation type="submission" date="2011-02" db="EMBL/GenBank/DDBJ databases">
        <title>The complete genome of Planctomyces brasiliensis DSM 5305.</title>
        <authorList>
            <person name="Lucas S."/>
            <person name="Copeland A."/>
            <person name="Lapidus A."/>
            <person name="Bruce D."/>
            <person name="Goodwin L."/>
            <person name="Pitluck S."/>
            <person name="Kyrpides N."/>
            <person name="Mavromatis K."/>
            <person name="Pagani I."/>
            <person name="Ivanova N."/>
            <person name="Ovchinnikova G."/>
            <person name="Lu M."/>
            <person name="Detter J.C."/>
            <person name="Han C."/>
            <person name="Land M."/>
            <person name="Hauser L."/>
            <person name="Markowitz V."/>
            <person name="Cheng J.-F."/>
            <person name="Hugenholtz P."/>
            <person name="Woyke T."/>
            <person name="Wu D."/>
            <person name="Tindall B."/>
            <person name="Pomrenke H.G."/>
            <person name="Brambilla E."/>
            <person name="Klenk H.-P."/>
            <person name="Eisen J.A."/>
        </authorList>
    </citation>
    <scope>NUCLEOTIDE SEQUENCE [LARGE SCALE GENOMIC DNA]</scope>
    <source>
        <strain evidence="13">ATCC 49424 / DSM 5305 / JCM 21570 / NBRC 103401 / IFAM 1448</strain>
    </source>
</reference>
<evidence type="ECO:0000256" key="1">
    <source>
        <dbReference type="ARBA" id="ARBA00011955"/>
    </source>
</evidence>
<evidence type="ECO:0000256" key="5">
    <source>
        <dbReference type="ARBA" id="ARBA00022723"/>
    </source>
</evidence>
<name>F0SPK3_RUBBR</name>
<dbReference type="InterPro" id="IPR024932">
    <property type="entry name" value="ApbE"/>
</dbReference>
<feature type="binding site" evidence="11">
    <location>
        <position position="215"/>
    </location>
    <ligand>
        <name>Mg(2+)</name>
        <dbReference type="ChEBI" id="CHEBI:18420"/>
    </ligand>
</feature>
<keyword evidence="5 10" id="KW-0479">Metal-binding</keyword>
<evidence type="ECO:0000256" key="8">
    <source>
        <dbReference type="ARBA" id="ARBA00031306"/>
    </source>
</evidence>
<dbReference type="AlphaFoldDB" id="F0SPK3"/>
<comment type="cofactor">
    <cofactor evidence="11">
        <name>Mg(2+)</name>
        <dbReference type="ChEBI" id="CHEBI:18420"/>
    </cofactor>
    <cofactor evidence="11">
        <name>Mn(2+)</name>
        <dbReference type="ChEBI" id="CHEBI:29035"/>
    </cofactor>
    <text evidence="11">Magnesium. Can also use manganese.</text>
</comment>
<keyword evidence="3 10" id="KW-0285">Flavoprotein</keyword>
<evidence type="ECO:0000256" key="2">
    <source>
        <dbReference type="ARBA" id="ARBA00016337"/>
    </source>
</evidence>
<keyword evidence="7 10" id="KW-0460">Magnesium</keyword>
<dbReference type="Gene3D" id="3.10.520.10">
    <property type="entry name" value="ApbE-like domains"/>
    <property type="match status" value="1"/>
</dbReference>
<dbReference type="GO" id="GO:0016740">
    <property type="term" value="F:transferase activity"/>
    <property type="evidence" value="ECO:0007669"/>
    <property type="project" value="UniProtKB-UniRule"/>
</dbReference>
<dbReference type="Proteomes" id="UP000006860">
    <property type="component" value="Chromosome"/>
</dbReference>
<evidence type="ECO:0000256" key="4">
    <source>
        <dbReference type="ARBA" id="ARBA00022679"/>
    </source>
</evidence>
<evidence type="ECO:0000256" key="10">
    <source>
        <dbReference type="PIRNR" id="PIRNR006268"/>
    </source>
</evidence>
<dbReference type="InterPro" id="IPR003374">
    <property type="entry name" value="ApbE-like_sf"/>
</dbReference>
<sequence>MYQRNSGANSLRALWGQSPAIQEAASRWRGLGRDRRWDWAILSVCIVAIQAGLCQAAGPEPQTEPTKYVFDRIRMGVPWQLQIYADDPKQALEASELAFDRVKELDRILSDYDPDSELNQLCSNALPGQPTTVSEDLFRVLTFSQLLSRRTDGAFDVTVGPITDLWRRAWRKRAMPAADDLQTALEQTGYNKVQLNRKTRSVTLARSDMQIDLGAVAKGYAAQEALKVLAKQGLSRVLIDASGDITVGDPPPSRDHWLIRIERLPGQEEGEGEWLQLKNASVATSGDAKRFIEIDGVRYSHIVDPKTGLGLTNTSSVTVIAGDGMIADALASALSVLPPEAGLMLLKRYKAHAFLMLGTEQGIQTRESCSYDRFRADAPPLE</sequence>
<dbReference type="GO" id="GO:0046872">
    <property type="term" value="F:metal ion binding"/>
    <property type="evidence" value="ECO:0007669"/>
    <property type="project" value="UniProtKB-UniRule"/>
</dbReference>
<comment type="catalytic activity">
    <reaction evidence="9 10">
        <text>L-threonyl-[protein] + FAD = FMN-L-threonyl-[protein] + AMP + H(+)</text>
        <dbReference type="Rhea" id="RHEA:36847"/>
        <dbReference type="Rhea" id="RHEA-COMP:11060"/>
        <dbReference type="Rhea" id="RHEA-COMP:11061"/>
        <dbReference type="ChEBI" id="CHEBI:15378"/>
        <dbReference type="ChEBI" id="CHEBI:30013"/>
        <dbReference type="ChEBI" id="CHEBI:57692"/>
        <dbReference type="ChEBI" id="CHEBI:74257"/>
        <dbReference type="ChEBI" id="CHEBI:456215"/>
        <dbReference type="EC" id="2.7.1.180"/>
    </reaction>
</comment>
<dbReference type="KEGG" id="pbs:Plabr_0278"/>
<keyword evidence="13" id="KW-1185">Reference proteome</keyword>
<dbReference type="EMBL" id="CP002546">
    <property type="protein sequence ID" value="ADY57907.1"/>
    <property type="molecule type" value="Genomic_DNA"/>
</dbReference>
<evidence type="ECO:0000256" key="11">
    <source>
        <dbReference type="PIRSR" id="PIRSR006268-2"/>
    </source>
</evidence>
<dbReference type="STRING" id="756272.Plabr_0278"/>
<dbReference type="HOGENOM" id="CLU_044403_2_1_0"/>
<keyword evidence="4 10" id="KW-0808">Transferase</keyword>
<evidence type="ECO:0000313" key="12">
    <source>
        <dbReference type="EMBL" id="ADY57907.1"/>
    </source>
</evidence>
<dbReference type="PIRSF" id="PIRSF006268">
    <property type="entry name" value="ApbE"/>
    <property type="match status" value="1"/>
</dbReference>
<feature type="binding site" evidence="11">
    <location>
        <position position="332"/>
    </location>
    <ligand>
        <name>Mg(2+)</name>
        <dbReference type="ChEBI" id="CHEBI:18420"/>
    </ligand>
</feature>
<dbReference type="PANTHER" id="PTHR30040:SF2">
    <property type="entry name" value="FAD:PROTEIN FMN TRANSFERASE"/>
    <property type="match status" value="1"/>
</dbReference>
<protein>
    <recommendedName>
        <fullName evidence="2 10">FAD:protein FMN transferase</fullName>
        <ecNumber evidence="1 10">2.7.1.180</ecNumber>
    </recommendedName>
    <alternativeName>
        <fullName evidence="8 10">Flavin transferase</fullName>
    </alternativeName>
</protein>
<evidence type="ECO:0000256" key="3">
    <source>
        <dbReference type="ARBA" id="ARBA00022630"/>
    </source>
</evidence>
<dbReference type="EC" id="2.7.1.180" evidence="1 10"/>
<evidence type="ECO:0000256" key="6">
    <source>
        <dbReference type="ARBA" id="ARBA00022827"/>
    </source>
</evidence>
<comment type="similarity">
    <text evidence="10">Belongs to the ApbE family.</text>
</comment>
<dbReference type="eggNOG" id="COG1477">
    <property type="taxonomic scope" value="Bacteria"/>
</dbReference>
<organism evidence="12 13">
    <name type="scientific">Rubinisphaera brasiliensis (strain ATCC 49424 / DSM 5305 / JCM 21570 / IAM 15109 / NBRC 103401 / IFAM 1448)</name>
    <name type="common">Planctomyces brasiliensis</name>
    <dbReference type="NCBI Taxonomy" id="756272"/>
    <lineage>
        <taxon>Bacteria</taxon>
        <taxon>Pseudomonadati</taxon>
        <taxon>Planctomycetota</taxon>
        <taxon>Planctomycetia</taxon>
        <taxon>Planctomycetales</taxon>
        <taxon>Planctomycetaceae</taxon>
        <taxon>Rubinisphaera</taxon>
    </lineage>
</organism>
<evidence type="ECO:0000313" key="13">
    <source>
        <dbReference type="Proteomes" id="UP000006860"/>
    </source>
</evidence>
<keyword evidence="12" id="KW-0449">Lipoprotein</keyword>
<dbReference type="Pfam" id="PF02424">
    <property type="entry name" value="ApbE"/>
    <property type="match status" value="1"/>
</dbReference>
<evidence type="ECO:0000256" key="7">
    <source>
        <dbReference type="ARBA" id="ARBA00022842"/>
    </source>
</evidence>
<feature type="binding site" evidence="11">
    <location>
        <position position="328"/>
    </location>
    <ligand>
        <name>Mg(2+)</name>
        <dbReference type="ChEBI" id="CHEBI:18420"/>
    </ligand>
</feature>
<keyword evidence="6 10" id="KW-0274">FAD</keyword>
<dbReference type="SUPFAM" id="SSF143631">
    <property type="entry name" value="ApbE-like"/>
    <property type="match status" value="1"/>
</dbReference>
<gene>
    <name evidence="12" type="ordered locus">Plabr_0278</name>
</gene>
<accession>F0SPK3</accession>
<dbReference type="PANTHER" id="PTHR30040">
    <property type="entry name" value="THIAMINE BIOSYNTHESIS LIPOPROTEIN APBE"/>
    <property type="match status" value="1"/>
</dbReference>
<evidence type="ECO:0000256" key="9">
    <source>
        <dbReference type="ARBA" id="ARBA00048540"/>
    </source>
</evidence>
<proteinExistence type="inferred from homology"/>